<evidence type="ECO:0000256" key="1">
    <source>
        <dbReference type="SAM" id="SignalP"/>
    </source>
</evidence>
<feature type="signal peptide" evidence="1">
    <location>
        <begin position="1"/>
        <end position="22"/>
    </location>
</feature>
<dbReference type="RefSeq" id="WP_207380592.1">
    <property type="nucleotide sequence ID" value="NZ_CP071502.1"/>
</dbReference>
<evidence type="ECO:0000313" key="2">
    <source>
        <dbReference type="EMBL" id="QSX37355.1"/>
    </source>
</evidence>
<accession>A0ABX7R3E8</accession>
<name>A0ABX7R3E8_9GAMM</name>
<gene>
    <name evidence="2" type="ORF">JYB85_00390</name>
</gene>
<keyword evidence="3" id="KW-1185">Reference proteome</keyword>
<protein>
    <submittedName>
        <fullName evidence="2">Uncharacterized protein</fullName>
    </submittedName>
</protein>
<reference evidence="2 3" key="1">
    <citation type="submission" date="2021-03" db="EMBL/GenBank/DDBJ databases">
        <title>Novel species identification of genus Shewanella.</title>
        <authorList>
            <person name="Liu G."/>
            <person name="Zhang Q."/>
        </authorList>
    </citation>
    <scope>NUCLEOTIDE SEQUENCE [LARGE SCALE GENOMIC DNA]</scope>
    <source>
        <strain evidence="2 3">FJAT-52962</strain>
    </source>
</reference>
<keyword evidence="1" id="KW-0732">Signal</keyword>
<dbReference type="Proteomes" id="UP000663207">
    <property type="component" value="Chromosome"/>
</dbReference>
<organism evidence="2 3">
    <name type="scientific">Shewanella sedimentimangrovi</name>
    <dbReference type="NCBI Taxonomy" id="2814293"/>
    <lineage>
        <taxon>Bacteria</taxon>
        <taxon>Pseudomonadati</taxon>
        <taxon>Pseudomonadota</taxon>
        <taxon>Gammaproteobacteria</taxon>
        <taxon>Alteromonadales</taxon>
        <taxon>Shewanellaceae</taxon>
        <taxon>Shewanella</taxon>
    </lineage>
</organism>
<dbReference type="EMBL" id="CP071502">
    <property type="protein sequence ID" value="QSX37355.1"/>
    <property type="molecule type" value="Genomic_DNA"/>
</dbReference>
<dbReference type="PROSITE" id="PS51257">
    <property type="entry name" value="PROKAR_LIPOPROTEIN"/>
    <property type="match status" value="1"/>
</dbReference>
<proteinExistence type="predicted"/>
<sequence>MRLSSSALLAVVLGCFCQPVFAYEQPPEKYAQFFREFKPGFEKSKPEFGDRLFAAIKQSTSEQEVVSEMQLYTGMNDEEVTALIDYFLKQYSLLKMKLKDRNQEALTDLSKGISQTILNKSYSSKFASEIFKSWRKFEQCPKQDLIDAIASKDYAYQLFITSEEIKWCPEVAETMLHTFGATPDLWYRIMDTAPLDRAQTLLLKRQLFAEREWFGDEKTSLYLAALYLDELYEQAYLAEFTRVLNGLEPWQRLTLIKGALIRCPMKYCGSNPYGWNNYHQFDVAIMVKQLLETEQAPKAKTITRTYDPHQMEYLHKEEKQEEIEQFDFGDVKFEQIIQGQRSLIIGSKDKTHRENVIYDLLSRYLSTNSDDFYDYFFGGSDKRGAMHGMFVFGPVVALFGAKLAKREGYPVIADDLLGGAEKALFEINDYRSDISKPWKAILDPYLADASFENGIKAERAAWFAKIKADLSSGSTEDGSWLVKLKTKLGLETLDSEAINPFLSPRKVAFVEKPLPDASGNMEQPNSKVFSHLELPISPWSVVRAAESADGLYVLYRNHDVDPVGELPGGGYWLIFSTDKGQTWSSPLYLGLQEHQPYEIVRDSGLPIRDGEFFNLEVRRAPLDPDSISFPPVGLRVQSDPSKLYLQFRWQDLVQDSDDDGLNDLLEEKLGLNPMVADTDGDGLSDRLDPLPGVKYEPETDDVTAVMQMAFEQIVNYEKDALPVNPGSTFPISLPTDAVEQGRFYTLFVTGDRKNYASLQLPMRVIVMSTVEVKAAGDKWGIFYPLEIKFYINKAKTKAYIDWSARWQGGSIRFEKSGSEWKSQKESSWIT</sequence>
<evidence type="ECO:0000313" key="3">
    <source>
        <dbReference type="Proteomes" id="UP000663207"/>
    </source>
</evidence>
<feature type="chain" id="PRO_5046208840" evidence="1">
    <location>
        <begin position="23"/>
        <end position="830"/>
    </location>
</feature>